<dbReference type="InterPro" id="IPR036324">
    <property type="entry name" value="Mn/Fe_SOD_N_sf"/>
</dbReference>
<evidence type="ECO:0000256" key="9">
    <source>
        <dbReference type="ARBA" id="ARBA00022691"/>
    </source>
</evidence>
<dbReference type="OMA" id="IEMEWER"/>
<dbReference type="GeneID" id="30990591"/>
<dbReference type="InterPro" id="IPR036314">
    <property type="entry name" value="SOD_C_sf"/>
</dbReference>
<keyword evidence="12" id="KW-0539">Nucleus</keyword>
<dbReference type="GO" id="GO:0005737">
    <property type="term" value="C:cytoplasm"/>
    <property type="evidence" value="ECO:0007669"/>
    <property type="project" value="UniProtKB-SubCell"/>
</dbReference>
<dbReference type="GO" id="GO:0005634">
    <property type="term" value="C:nucleus"/>
    <property type="evidence" value="ECO:0007669"/>
    <property type="project" value="UniProtKB-SubCell"/>
</dbReference>
<feature type="compositionally biased region" description="Acidic residues" evidence="16">
    <location>
        <begin position="367"/>
        <end position="378"/>
    </location>
</feature>
<gene>
    <name evidence="18" type="ORF">CYBJADRAFT_171206</name>
</gene>
<name>A0A1E4S6W9_CYBJN</name>
<sequence length="667" mass="75940">MFAVRTLRSQALRAPMMVRTNVTLPKLDYAYDALEPYISGQINEIHHKKHHQTYVNGYNSSLTQLAEAEAAGDVLKTIQLQQAIKFHGGGYRNHNIFWKSLAPVSQGGGQLPTGALAQAVEKEYGSFDKLIALTNSKLAGIQGSGWAWIVKNKENGSVEVVTTANQDTVGPQFVPLIAIDAWEHAYYLQYQNVKVDYFKAIWNLISSHLIIVSTRNNRKVGKMSELHELCHLTARPIDKSYVEKLQYFLSNGIPSTYTVEECENYLAGKEDEELESTTTPLHLICRSIPDDIKPEEKLIVLEMISELFSWGAGWNLIDNEGNTPGDVLFRRGLHNSEYYNAIVDAGVRAELLLRKVNDDIEFLSDFEDGEVPELVDEEASAKDEPSNDEPSNDEPSSNEEALEKEREYQQKLEQVRKDLIEDPANTQSTYLKTKLEYRDGSLITKDNKDGVMMDWESELMKAGCDTIFSTVREFATDPEKFDESDFTDITVLNIGFGMGIIDTMIQEKNPTMHYISEAHPDVLAKLRQDGWYEKPNVKILEGRWQDTLPELLNQGVFFNGIYYDTYSEHYSDMLDLYDLIVGLLKPSGVFSFFNGLGADRQVIYDVYKKIVEIDMANYGLEVKYTELATPATTGEEFDQSEESEWNGIKRAYWRCKTYYHPEIKFQD</sequence>
<keyword evidence="8" id="KW-0808">Transferase</keyword>
<evidence type="ECO:0000256" key="1">
    <source>
        <dbReference type="ARBA" id="ARBA00004123"/>
    </source>
</evidence>
<keyword evidence="6" id="KW-0963">Cytoplasm</keyword>
<keyword evidence="11" id="KW-0560">Oxidoreductase</keyword>
<dbReference type="PROSITE" id="PS51559">
    <property type="entry name" value="SAM_RMT2"/>
    <property type="match status" value="1"/>
</dbReference>
<dbReference type="FunFam" id="1.10.287.990:FF:000001">
    <property type="entry name" value="Superoxide dismutase"/>
    <property type="match status" value="1"/>
</dbReference>
<dbReference type="FunFam" id="3.40.50.150:FF:000310">
    <property type="entry name" value="Arginine N-methyltransferase 2"/>
    <property type="match status" value="1"/>
</dbReference>
<dbReference type="EMBL" id="KV453926">
    <property type="protein sequence ID" value="ODV75274.1"/>
    <property type="molecule type" value="Genomic_DNA"/>
</dbReference>
<dbReference type="PANTHER" id="PTHR32379:SF1">
    <property type="entry name" value="GUANIDINOACETATE N-METHYLTRANSFERASE"/>
    <property type="match status" value="1"/>
</dbReference>
<evidence type="ECO:0000256" key="16">
    <source>
        <dbReference type="SAM" id="MobiDB-lite"/>
    </source>
</evidence>
<feature type="domain" description="RMT2" evidence="17">
    <location>
        <begin position="423"/>
        <end position="667"/>
    </location>
</feature>
<dbReference type="InterPro" id="IPR026480">
    <property type="entry name" value="RMT2_dom"/>
</dbReference>
<reference evidence="18 19" key="1">
    <citation type="journal article" date="2016" name="Proc. Natl. Acad. Sci. U.S.A.">
        <title>Comparative genomics of biotechnologically important yeasts.</title>
        <authorList>
            <person name="Riley R."/>
            <person name="Haridas S."/>
            <person name="Wolfe K.H."/>
            <person name="Lopes M.R."/>
            <person name="Hittinger C.T."/>
            <person name="Goeker M."/>
            <person name="Salamov A.A."/>
            <person name="Wisecaver J.H."/>
            <person name="Long T.M."/>
            <person name="Calvey C.H."/>
            <person name="Aerts A.L."/>
            <person name="Barry K.W."/>
            <person name="Choi C."/>
            <person name="Clum A."/>
            <person name="Coughlan A.Y."/>
            <person name="Deshpande S."/>
            <person name="Douglass A.P."/>
            <person name="Hanson S.J."/>
            <person name="Klenk H.-P."/>
            <person name="LaButti K.M."/>
            <person name="Lapidus A."/>
            <person name="Lindquist E.A."/>
            <person name="Lipzen A.M."/>
            <person name="Meier-Kolthoff J.P."/>
            <person name="Ohm R.A."/>
            <person name="Otillar R.P."/>
            <person name="Pangilinan J.L."/>
            <person name="Peng Y."/>
            <person name="Rokas A."/>
            <person name="Rosa C.A."/>
            <person name="Scheuner C."/>
            <person name="Sibirny A.A."/>
            <person name="Slot J.C."/>
            <person name="Stielow J.B."/>
            <person name="Sun H."/>
            <person name="Kurtzman C.P."/>
            <person name="Blackwell M."/>
            <person name="Grigoriev I.V."/>
            <person name="Jeffries T.W."/>
        </authorList>
    </citation>
    <scope>NUCLEOTIDE SEQUENCE [LARGE SCALE GENOMIC DNA]</scope>
    <source>
        <strain evidence="19">ATCC 18201 / CBS 1600 / BCRC 20928 / JCM 3617 / NBRC 0987 / NRRL Y-1542</strain>
    </source>
</reference>
<dbReference type="STRING" id="983966.A0A1E4S6W9"/>
<dbReference type="InterPro" id="IPR001189">
    <property type="entry name" value="Mn/Fe_SOD"/>
</dbReference>
<evidence type="ECO:0000256" key="5">
    <source>
        <dbReference type="ARBA" id="ARBA00018778"/>
    </source>
</evidence>
<dbReference type="SUPFAM" id="SSF46609">
    <property type="entry name" value="Fe,Mn superoxide dismutase (SOD), N-terminal domain"/>
    <property type="match status" value="1"/>
</dbReference>
<dbReference type="Pfam" id="PF02777">
    <property type="entry name" value="Sod_Fe_C"/>
    <property type="match status" value="1"/>
</dbReference>
<evidence type="ECO:0000256" key="3">
    <source>
        <dbReference type="ARBA" id="ARBA00008714"/>
    </source>
</evidence>
<dbReference type="Gene3D" id="3.55.40.20">
    <property type="entry name" value="Iron/manganese superoxide dismutase, C-terminal domain"/>
    <property type="match status" value="1"/>
</dbReference>
<feature type="compositionally biased region" description="Acidic residues" evidence="16">
    <location>
        <begin position="386"/>
        <end position="400"/>
    </location>
</feature>
<keyword evidence="10" id="KW-0479">Metal-binding</keyword>
<dbReference type="SUPFAM" id="SSF53335">
    <property type="entry name" value="S-adenosyl-L-methionine-dependent methyltransferases"/>
    <property type="match status" value="1"/>
</dbReference>
<organism evidence="18 19">
    <name type="scientific">Cyberlindnera jadinii (strain ATCC 18201 / CBS 1600 / BCRC 20928 / JCM 3617 / NBRC 0987 / NRRL Y-1542)</name>
    <name type="common">Torula yeast</name>
    <name type="synonym">Candida utilis</name>
    <dbReference type="NCBI Taxonomy" id="983966"/>
    <lineage>
        <taxon>Eukaryota</taxon>
        <taxon>Fungi</taxon>
        <taxon>Dikarya</taxon>
        <taxon>Ascomycota</taxon>
        <taxon>Saccharomycotina</taxon>
        <taxon>Saccharomycetes</taxon>
        <taxon>Phaffomycetales</taxon>
        <taxon>Phaffomycetaceae</taxon>
        <taxon>Cyberlindnera</taxon>
    </lineage>
</organism>
<evidence type="ECO:0000256" key="8">
    <source>
        <dbReference type="ARBA" id="ARBA00022679"/>
    </source>
</evidence>
<evidence type="ECO:0000256" key="13">
    <source>
        <dbReference type="ARBA" id="ARBA00031001"/>
    </source>
</evidence>
<dbReference type="RefSeq" id="XP_020072313.1">
    <property type="nucleotide sequence ID" value="XM_020216195.1"/>
</dbReference>
<evidence type="ECO:0000256" key="14">
    <source>
        <dbReference type="ARBA" id="ARBA00031724"/>
    </source>
</evidence>
<dbReference type="EC" id="1.15.1.1" evidence="4"/>
<keyword evidence="7" id="KW-0489">Methyltransferase</keyword>
<proteinExistence type="inferred from homology"/>
<evidence type="ECO:0000256" key="2">
    <source>
        <dbReference type="ARBA" id="ARBA00004496"/>
    </source>
</evidence>
<accession>A0A1E4S6W9</accession>
<evidence type="ECO:0000256" key="7">
    <source>
        <dbReference type="ARBA" id="ARBA00022603"/>
    </source>
</evidence>
<dbReference type="Gene3D" id="3.40.50.150">
    <property type="entry name" value="Vaccinia Virus protein VP39"/>
    <property type="match status" value="1"/>
</dbReference>
<dbReference type="GO" id="GO:0004784">
    <property type="term" value="F:superoxide dismutase activity"/>
    <property type="evidence" value="ECO:0007669"/>
    <property type="project" value="UniProtKB-EC"/>
</dbReference>
<evidence type="ECO:0000256" key="12">
    <source>
        <dbReference type="ARBA" id="ARBA00023242"/>
    </source>
</evidence>
<evidence type="ECO:0000256" key="6">
    <source>
        <dbReference type="ARBA" id="ARBA00022490"/>
    </source>
</evidence>
<dbReference type="PRINTS" id="PR01703">
    <property type="entry name" value="MNSODISMTASE"/>
</dbReference>
<dbReference type="PROSITE" id="PS00088">
    <property type="entry name" value="SOD_MN"/>
    <property type="match status" value="1"/>
</dbReference>
<dbReference type="InterPro" id="IPR019831">
    <property type="entry name" value="Mn/Fe_SOD_N"/>
</dbReference>
<protein>
    <recommendedName>
        <fullName evidence="5">Protein arginine N-methyltransferase 2</fullName>
        <ecNumber evidence="4">1.15.1.1</ecNumber>
    </recommendedName>
    <alternativeName>
        <fullName evidence="13">Protein-arginine N5-methyltransferase</fullName>
    </alternativeName>
    <alternativeName>
        <fullName evidence="14">Type IV protein arginine N-methyltransferase</fullName>
    </alternativeName>
</protein>
<dbReference type="InterPro" id="IPR029063">
    <property type="entry name" value="SAM-dependent_MTases_sf"/>
</dbReference>
<dbReference type="GO" id="GO:0019702">
    <property type="term" value="F:protein arginine N5-methyltransferase activity"/>
    <property type="evidence" value="ECO:0007669"/>
    <property type="project" value="TreeGrafter"/>
</dbReference>
<dbReference type="InterPro" id="IPR051038">
    <property type="entry name" value="RMT2/GAMT_Mtase"/>
</dbReference>
<dbReference type="Proteomes" id="UP000094389">
    <property type="component" value="Unassembled WGS sequence"/>
</dbReference>
<dbReference type="GO" id="GO:0032259">
    <property type="term" value="P:methylation"/>
    <property type="evidence" value="ECO:0007669"/>
    <property type="project" value="UniProtKB-KW"/>
</dbReference>
<comment type="subcellular location">
    <subcellularLocation>
        <location evidence="2">Cytoplasm</location>
    </subcellularLocation>
    <subcellularLocation>
        <location evidence="1">Nucleus</location>
    </subcellularLocation>
</comment>
<dbReference type="InterPro" id="IPR019832">
    <property type="entry name" value="Mn/Fe_SOD_C"/>
</dbReference>
<evidence type="ECO:0000256" key="15">
    <source>
        <dbReference type="ARBA" id="ARBA00049204"/>
    </source>
</evidence>
<dbReference type="Gene3D" id="1.10.287.990">
    <property type="entry name" value="Fe,Mn superoxide dismutase (SOD) domain"/>
    <property type="match status" value="1"/>
</dbReference>
<comment type="similarity">
    <text evidence="3">Belongs to the iron/manganese superoxide dismutase family.</text>
</comment>
<evidence type="ECO:0000313" key="18">
    <source>
        <dbReference type="EMBL" id="ODV75274.1"/>
    </source>
</evidence>
<dbReference type="PANTHER" id="PTHR32379">
    <property type="entry name" value="GUANIDINOACETATE N-METHYLTRANSFERASE"/>
    <property type="match status" value="1"/>
</dbReference>
<dbReference type="Pfam" id="PF00081">
    <property type="entry name" value="Sod_Fe_N"/>
    <property type="match status" value="1"/>
</dbReference>
<evidence type="ECO:0000313" key="19">
    <source>
        <dbReference type="Proteomes" id="UP000094389"/>
    </source>
</evidence>
<evidence type="ECO:0000256" key="4">
    <source>
        <dbReference type="ARBA" id="ARBA00012682"/>
    </source>
</evidence>
<dbReference type="SUPFAM" id="SSF54719">
    <property type="entry name" value="Fe,Mn superoxide dismutase (SOD), C-terminal domain"/>
    <property type="match status" value="1"/>
</dbReference>
<dbReference type="InterPro" id="IPR019833">
    <property type="entry name" value="Mn/Fe_SOD_BS"/>
</dbReference>
<dbReference type="GO" id="GO:0046872">
    <property type="term" value="F:metal ion binding"/>
    <property type="evidence" value="ECO:0007669"/>
    <property type="project" value="UniProtKB-KW"/>
</dbReference>
<evidence type="ECO:0000256" key="11">
    <source>
        <dbReference type="ARBA" id="ARBA00023002"/>
    </source>
</evidence>
<dbReference type="OrthoDB" id="19014at2759"/>
<feature type="region of interest" description="Disordered" evidence="16">
    <location>
        <begin position="367"/>
        <end position="405"/>
    </location>
</feature>
<dbReference type="AlphaFoldDB" id="A0A1E4S6W9"/>
<evidence type="ECO:0000259" key="17">
    <source>
        <dbReference type="PROSITE" id="PS51559"/>
    </source>
</evidence>
<keyword evidence="9" id="KW-0949">S-adenosyl-L-methionine</keyword>
<keyword evidence="19" id="KW-1185">Reference proteome</keyword>
<evidence type="ECO:0000256" key="10">
    <source>
        <dbReference type="ARBA" id="ARBA00022723"/>
    </source>
</evidence>
<comment type="catalytic activity">
    <reaction evidence="15">
        <text>2 superoxide + 2 H(+) = H2O2 + O2</text>
        <dbReference type="Rhea" id="RHEA:20696"/>
        <dbReference type="ChEBI" id="CHEBI:15378"/>
        <dbReference type="ChEBI" id="CHEBI:15379"/>
        <dbReference type="ChEBI" id="CHEBI:16240"/>
        <dbReference type="ChEBI" id="CHEBI:18421"/>
        <dbReference type="EC" id="1.15.1.1"/>
    </reaction>
</comment>